<dbReference type="AlphaFoldDB" id="A0A3D9ZPL3"/>
<keyword evidence="5" id="KW-1185">Reference proteome</keyword>
<evidence type="ECO:0000256" key="1">
    <source>
        <dbReference type="ARBA" id="ARBA00001946"/>
    </source>
</evidence>
<accession>A0A3D9ZPL3</accession>
<name>A0A3D9ZPL3_9ACTN</name>
<comment type="caution">
    <text evidence="4">The sequence shown here is derived from an EMBL/GenBank/DDBJ whole genome shotgun (WGS) entry which is preliminary data.</text>
</comment>
<dbReference type="InterPro" id="IPR020476">
    <property type="entry name" value="Nudix_hydrolase"/>
</dbReference>
<evidence type="ECO:0000259" key="3">
    <source>
        <dbReference type="PROSITE" id="PS51462"/>
    </source>
</evidence>
<dbReference type="OrthoDB" id="3295713at2"/>
<dbReference type="PANTHER" id="PTHR43046">
    <property type="entry name" value="GDP-MANNOSE MANNOSYL HYDROLASE"/>
    <property type="match status" value="1"/>
</dbReference>
<sequence length="143" mass="15605">MTGQLRVTCGVVVLDERDRVLLIRRDGEGTWGIPGGGLEPGETWEQAARRECLEETGWDIELDGLLGVYSDPATQTHRYPSGAVVQFVGAVFLGRPGSRTATPDGEATELGWFPLDRLPAPLFAPDVPVLRDASHRHDRPFVG</sequence>
<organism evidence="4 5">
    <name type="scientific">Asanoa ferruginea</name>
    <dbReference type="NCBI Taxonomy" id="53367"/>
    <lineage>
        <taxon>Bacteria</taxon>
        <taxon>Bacillati</taxon>
        <taxon>Actinomycetota</taxon>
        <taxon>Actinomycetes</taxon>
        <taxon>Micromonosporales</taxon>
        <taxon>Micromonosporaceae</taxon>
        <taxon>Asanoa</taxon>
    </lineage>
</organism>
<proteinExistence type="predicted"/>
<feature type="domain" description="Nudix hydrolase" evidence="3">
    <location>
        <begin position="4"/>
        <end position="135"/>
    </location>
</feature>
<dbReference type="Gene3D" id="3.90.79.10">
    <property type="entry name" value="Nucleoside Triphosphate Pyrophosphohydrolase"/>
    <property type="match status" value="1"/>
</dbReference>
<dbReference type="InterPro" id="IPR000086">
    <property type="entry name" value="NUDIX_hydrolase_dom"/>
</dbReference>
<dbReference type="SUPFAM" id="SSF55811">
    <property type="entry name" value="Nudix"/>
    <property type="match status" value="1"/>
</dbReference>
<reference evidence="4 5" key="1">
    <citation type="submission" date="2018-08" db="EMBL/GenBank/DDBJ databases">
        <title>Sequencing the genomes of 1000 actinobacteria strains.</title>
        <authorList>
            <person name="Klenk H.-P."/>
        </authorList>
    </citation>
    <scope>NUCLEOTIDE SEQUENCE [LARGE SCALE GENOMIC DNA]</scope>
    <source>
        <strain evidence="4 5">DSM 44099</strain>
    </source>
</reference>
<dbReference type="PROSITE" id="PS51462">
    <property type="entry name" value="NUDIX"/>
    <property type="match status" value="1"/>
</dbReference>
<dbReference type="GO" id="GO:0016787">
    <property type="term" value="F:hydrolase activity"/>
    <property type="evidence" value="ECO:0007669"/>
    <property type="project" value="UniProtKB-KW"/>
</dbReference>
<comment type="cofactor">
    <cofactor evidence="1">
        <name>Mg(2+)</name>
        <dbReference type="ChEBI" id="CHEBI:18420"/>
    </cofactor>
</comment>
<dbReference type="PANTHER" id="PTHR43046:SF2">
    <property type="entry name" value="8-OXO-DGTP DIPHOSPHATASE-RELATED"/>
    <property type="match status" value="1"/>
</dbReference>
<dbReference type="EMBL" id="QUMQ01000001">
    <property type="protein sequence ID" value="REF99117.1"/>
    <property type="molecule type" value="Genomic_DNA"/>
</dbReference>
<keyword evidence="2" id="KW-0378">Hydrolase</keyword>
<gene>
    <name evidence="4" type="ORF">DFJ67_5143</name>
</gene>
<dbReference type="Pfam" id="PF00293">
    <property type="entry name" value="NUDIX"/>
    <property type="match status" value="1"/>
</dbReference>
<evidence type="ECO:0000313" key="4">
    <source>
        <dbReference type="EMBL" id="REF99117.1"/>
    </source>
</evidence>
<dbReference type="PRINTS" id="PR00502">
    <property type="entry name" value="NUDIXFAMILY"/>
</dbReference>
<protein>
    <submittedName>
        <fullName evidence="4">ADP-ribose pyrophosphatase YjhB (NUDIX family)</fullName>
    </submittedName>
</protein>
<dbReference type="Proteomes" id="UP000256913">
    <property type="component" value="Unassembled WGS sequence"/>
</dbReference>
<dbReference type="InterPro" id="IPR015797">
    <property type="entry name" value="NUDIX_hydrolase-like_dom_sf"/>
</dbReference>
<dbReference type="RefSeq" id="WP_116070324.1">
    <property type="nucleotide sequence ID" value="NZ_BONB01000050.1"/>
</dbReference>
<evidence type="ECO:0000256" key="2">
    <source>
        <dbReference type="ARBA" id="ARBA00022801"/>
    </source>
</evidence>
<evidence type="ECO:0000313" key="5">
    <source>
        <dbReference type="Proteomes" id="UP000256913"/>
    </source>
</evidence>